<dbReference type="EMBL" id="JACTNZ010000010">
    <property type="protein sequence ID" value="KAG5527558.1"/>
    <property type="molecule type" value="Genomic_DNA"/>
</dbReference>
<dbReference type="InterPro" id="IPR039647">
    <property type="entry name" value="EF_hand_pair_protein_CML-like"/>
</dbReference>
<accession>A0AAV6IG19</accession>
<comment type="caution">
    <text evidence="6">The sequence shown here is derived from an EMBL/GenBank/DDBJ whole genome shotgun (WGS) entry which is preliminary data.</text>
</comment>
<gene>
    <name evidence="6" type="ORF">RHGRI_028462</name>
</gene>
<evidence type="ECO:0000313" key="6">
    <source>
        <dbReference type="EMBL" id="KAG5527558.1"/>
    </source>
</evidence>
<proteinExistence type="predicted"/>
<dbReference type="Pfam" id="PF13499">
    <property type="entry name" value="EF-hand_7"/>
    <property type="match status" value="1"/>
</dbReference>
<dbReference type="SUPFAM" id="SSF47473">
    <property type="entry name" value="EF-hand"/>
    <property type="match status" value="1"/>
</dbReference>
<dbReference type="InterPro" id="IPR002048">
    <property type="entry name" value="EF_hand_dom"/>
</dbReference>
<dbReference type="GO" id="GO:0003676">
    <property type="term" value="F:nucleic acid binding"/>
    <property type="evidence" value="ECO:0007669"/>
    <property type="project" value="InterPro"/>
</dbReference>
<keyword evidence="2" id="KW-0677">Repeat</keyword>
<evidence type="ECO:0000259" key="5">
    <source>
        <dbReference type="PROSITE" id="PS50222"/>
    </source>
</evidence>
<name>A0AAV6IG19_9ERIC</name>
<evidence type="ECO:0000256" key="3">
    <source>
        <dbReference type="ARBA" id="ARBA00022837"/>
    </source>
</evidence>
<dbReference type="AlphaFoldDB" id="A0AAV6IG19"/>
<keyword evidence="1" id="KW-0479">Metal-binding</keyword>
<dbReference type="GO" id="GO:0005509">
    <property type="term" value="F:calcium ion binding"/>
    <property type="evidence" value="ECO:0007669"/>
    <property type="project" value="InterPro"/>
</dbReference>
<reference evidence="6" key="1">
    <citation type="submission" date="2020-08" db="EMBL/GenBank/DDBJ databases">
        <title>Plant Genome Project.</title>
        <authorList>
            <person name="Zhang R.-G."/>
        </authorList>
    </citation>
    <scope>NUCLEOTIDE SEQUENCE</scope>
    <source>
        <strain evidence="6">WSP0</strain>
        <tissue evidence="6">Leaf</tissue>
    </source>
</reference>
<dbReference type="Proteomes" id="UP000823749">
    <property type="component" value="Chromosome 10"/>
</dbReference>
<dbReference type="Gene3D" id="1.10.238.10">
    <property type="entry name" value="EF-hand"/>
    <property type="match status" value="1"/>
</dbReference>
<protein>
    <recommendedName>
        <fullName evidence="5">EF-hand domain-containing protein</fullName>
    </recommendedName>
</protein>
<dbReference type="SUPFAM" id="SSF57756">
    <property type="entry name" value="Retrovirus zinc finger-like domains"/>
    <property type="match status" value="1"/>
</dbReference>
<dbReference type="PROSITE" id="PS50222">
    <property type="entry name" value="EF_HAND_2"/>
    <property type="match status" value="2"/>
</dbReference>
<feature type="compositionally biased region" description="Basic and acidic residues" evidence="4">
    <location>
        <begin position="42"/>
        <end position="53"/>
    </location>
</feature>
<dbReference type="CDD" id="cd00051">
    <property type="entry name" value="EFh"/>
    <property type="match status" value="1"/>
</dbReference>
<dbReference type="PANTHER" id="PTHR10891">
    <property type="entry name" value="EF-HAND CALCIUM-BINDING DOMAIN CONTAINING PROTEIN"/>
    <property type="match status" value="1"/>
</dbReference>
<sequence length="482" mass="54441">MIVDGRSFIIRVEEEETFRTVSSTYHVSSHDEKEAGEDDEVERTNADMEDSRMVKEKQVDDLAKQTNKQVNEVAFQRGLEAEKGATSVINGCLQNFVLENVLEHARVEDQCEPLSDLKVCRKILRSLPERFRVKVTAIEERPDVDNLTFAEIVGKLQIFEINHLSDFKPSKSTSKSSTGIAFKSAHEDSSETCEDDSLSDEELAKFAKKFKKFFRRRNDLGKSYKPLSNLKRNTLGNDDKRQSFDKSRKPQGIQCHECHGFGHIQSECANTFKEKMKNGLKVTWDDDSGDDGSESGFQIGGEWNSSASVLVAIVDPPISPKLFRFLNREEILQECPVRSETCEDSSKACVAKKNQDFDLPCSSEKKEDVCRGDVGVVMERLGIFCQSGDGKLPETLDPDEISKLFEEKEPSLDEVKGAFDVFDENSDGFIDSRELQRVLDVLGFKEAGEVENCRRMIGLFDENGDGRIDFGEFVKIMENSFC</sequence>
<feature type="region of interest" description="Disordered" evidence="4">
    <location>
        <begin position="25"/>
        <end position="53"/>
    </location>
</feature>
<dbReference type="SMART" id="SM00054">
    <property type="entry name" value="EFh"/>
    <property type="match status" value="2"/>
</dbReference>
<keyword evidence="7" id="KW-1185">Reference proteome</keyword>
<evidence type="ECO:0000256" key="1">
    <source>
        <dbReference type="ARBA" id="ARBA00022723"/>
    </source>
</evidence>
<feature type="domain" description="EF-hand" evidence="5">
    <location>
        <begin position="410"/>
        <end position="445"/>
    </location>
</feature>
<evidence type="ECO:0000256" key="2">
    <source>
        <dbReference type="ARBA" id="ARBA00022737"/>
    </source>
</evidence>
<dbReference type="InterPro" id="IPR011992">
    <property type="entry name" value="EF-hand-dom_pair"/>
</dbReference>
<dbReference type="InterPro" id="IPR018247">
    <property type="entry name" value="EF_Hand_1_Ca_BS"/>
</dbReference>
<feature type="domain" description="EF-hand" evidence="5">
    <location>
        <begin position="448"/>
        <end position="482"/>
    </location>
</feature>
<dbReference type="InterPro" id="IPR036875">
    <property type="entry name" value="Znf_CCHC_sf"/>
</dbReference>
<organism evidence="6 7">
    <name type="scientific">Rhododendron griersonianum</name>
    <dbReference type="NCBI Taxonomy" id="479676"/>
    <lineage>
        <taxon>Eukaryota</taxon>
        <taxon>Viridiplantae</taxon>
        <taxon>Streptophyta</taxon>
        <taxon>Embryophyta</taxon>
        <taxon>Tracheophyta</taxon>
        <taxon>Spermatophyta</taxon>
        <taxon>Magnoliopsida</taxon>
        <taxon>eudicotyledons</taxon>
        <taxon>Gunneridae</taxon>
        <taxon>Pentapetalae</taxon>
        <taxon>asterids</taxon>
        <taxon>Ericales</taxon>
        <taxon>Ericaceae</taxon>
        <taxon>Ericoideae</taxon>
        <taxon>Rhodoreae</taxon>
        <taxon>Rhododendron</taxon>
    </lineage>
</organism>
<evidence type="ECO:0000256" key="4">
    <source>
        <dbReference type="SAM" id="MobiDB-lite"/>
    </source>
</evidence>
<dbReference type="Pfam" id="PF14223">
    <property type="entry name" value="Retrotran_gag_2"/>
    <property type="match status" value="1"/>
</dbReference>
<dbReference type="GO" id="GO:0008270">
    <property type="term" value="F:zinc ion binding"/>
    <property type="evidence" value="ECO:0007669"/>
    <property type="project" value="InterPro"/>
</dbReference>
<dbReference type="PROSITE" id="PS00018">
    <property type="entry name" value="EF_HAND_1"/>
    <property type="match status" value="2"/>
</dbReference>
<keyword evidence="3" id="KW-0106">Calcium</keyword>
<evidence type="ECO:0000313" key="7">
    <source>
        <dbReference type="Proteomes" id="UP000823749"/>
    </source>
</evidence>